<dbReference type="InterPro" id="IPR015421">
    <property type="entry name" value="PyrdxlP-dep_Trfase_major"/>
</dbReference>
<dbReference type="EC" id="2.3.1.47" evidence="3"/>
<dbReference type="GO" id="GO:0006783">
    <property type="term" value="P:heme biosynthetic process"/>
    <property type="evidence" value="ECO:0007669"/>
    <property type="project" value="TreeGrafter"/>
</dbReference>
<evidence type="ECO:0000313" key="8">
    <source>
        <dbReference type="EMBL" id="ALJ79444.1"/>
    </source>
</evidence>
<keyword evidence="4" id="KW-0808">Transferase</keyword>
<accession>A0A0P0H7T6</accession>
<dbReference type="GO" id="GO:0008710">
    <property type="term" value="F:8-amino-7-oxononanoate synthase activity"/>
    <property type="evidence" value="ECO:0007669"/>
    <property type="project" value="UniProtKB-EC"/>
</dbReference>
<proteinExistence type="inferred from homology"/>
<dbReference type="PANTHER" id="PTHR13693">
    <property type="entry name" value="CLASS II AMINOTRANSFERASE/8-AMINO-7-OXONONANOATE SYNTHASE"/>
    <property type="match status" value="1"/>
</dbReference>
<evidence type="ECO:0000256" key="1">
    <source>
        <dbReference type="ARBA" id="ARBA00001933"/>
    </source>
</evidence>
<comment type="catalytic activity">
    <reaction evidence="5">
        <text>6-carboxyhexanoyl-[ACP] + L-alanine + H(+) = (8S)-8-amino-7-oxononanoate + holo-[ACP] + CO2</text>
        <dbReference type="Rhea" id="RHEA:42288"/>
        <dbReference type="Rhea" id="RHEA-COMP:9685"/>
        <dbReference type="Rhea" id="RHEA-COMP:9955"/>
        <dbReference type="ChEBI" id="CHEBI:15378"/>
        <dbReference type="ChEBI" id="CHEBI:16526"/>
        <dbReference type="ChEBI" id="CHEBI:57972"/>
        <dbReference type="ChEBI" id="CHEBI:64479"/>
        <dbReference type="ChEBI" id="CHEBI:78846"/>
        <dbReference type="ChEBI" id="CHEBI:149468"/>
        <dbReference type="EC" id="2.3.1.47"/>
    </reaction>
</comment>
<dbReference type="PANTHER" id="PTHR13693:SF102">
    <property type="entry name" value="2-AMINO-3-KETOBUTYRATE COENZYME A LIGASE, MITOCHONDRIAL"/>
    <property type="match status" value="1"/>
</dbReference>
<evidence type="ECO:0000256" key="4">
    <source>
        <dbReference type="ARBA" id="ARBA00022679"/>
    </source>
</evidence>
<comment type="similarity">
    <text evidence="2">Belongs to the class-II pyridoxal-phosphate-dependent aminotransferase family.</text>
</comment>
<evidence type="ECO:0000256" key="6">
    <source>
        <dbReference type="SAM" id="MobiDB-lite"/>
    </source>
</evidence>
<dbReference type="SUPFAM" id="SSF53383">
    <property type="entry name" value="PLP-dependent transferases"/>
    <property type="match status" value="1"/>
</dbReference>
<evidence type="ECO:0000256" key="3">
    <source>
        <dbReference type="ARBA" id="ARBA00013187"/>
    </source>
</evidence>
<comment type="cofactor">
    <cofactor evidence="1">
        <name>pyridoxal 5'-phosphate</name>
        <dbReference type="ChEBI" id="CHEBI:597326"/>
    </cofactor>
</comment>
<dbReference type="GO" id="GO:0003870">
    <property type="term" value="F:5-aminolevulinate synthase activity"/>
    <property type="evidence" value="ECO:0007669"/>
    <property type="project" value="TreeGrafter"/>
</dbReference>
<dbReference type="InterPro" id="IPR050087">
    <property type="entry name" value="AON_synthase_class-II"/>
</dbReference>
<evidence type="ECO:0000256" key="2">
    <source>
        <dbReference type="ARBA" id="ARBA00008392"/>
    </source>
</evidence>
<evidence type="ECO:0000259" key="7">
    <source>
        <dbReference type="Pfam" id="PF00155"/>
    </source>
</evidence>
<dbReference type="EMBL" id="KP404504">
    <property type="protein sequence ID" value="ALJ79444.1"/>
    <property type="molecule type" value="Genomic_DNA"/>
</dbReference>
<dbReference type="Pfam" id="PF00155">
    <property type="entry name" value="Aminotran_1_2"/>
    <property type="match status" value="1"/>
</dbReference>
<feature type="region of interest" description="Disordered" evidence="6">
    <location>
        <begin position="1"/>
        <end position="24"/>
    </location>
</feature>
<reference evidence="8" key="1">
    <citation type="journal article" date="2015" name="Front. Microbiol.">
        <title>Evolution of cyclizing 5-aminolevulinate synthases in the biosynthesis of actinomycete secondary metabolites: outcomes for genetic screening techniques.</title>
        <authorList>
            <person name="Petrickova K."/>
            <person name="Chronakova A."/>
            <person name="Zelenka T."/>
            <person name="Chrudimsky T."/>
            <person name="Pospisil S."/>
            <person name="Petricek M."/>
            <person name="Kristufek V."/>
        </authorList>
    </citation>
    <scope>NUCLEOTIDE SEQUENCE</scope>
    <source>
        <strain evidence="8">BCCO 10_918</strain>
    </source>
</reference>
<dbReference type="InterPro" id="IPR004839">
    <property type="entry name" value="Aminotransferase_I/II_large"/>
</dbReference>
<dbReference type="Gene3D" id="3.40.640.10">
    <property type="entry name" value="Type I PLP-dependent aspartate aminotransferase-like (Major domain)"/>
    <property type="match status" value="1"/>
</dbReference>
<dbReference type="InterPro" id="IPR015424">
    <property type="entry name" value="PyrdxlP-dep_Trfase"/>
</dbReference>
<dbReference type="GO" id="GO:0030170">
    <property type="term" value="F:pyridoxal phosphate binding"/>
    <property type="evidence" value="ECO:0007669"/>
    <property type="project" value="InterPro"/>
</dbReference>
<sequence>VLAARKKATDEGGAGSGGSRDLAGDDRHHVALEEELADLHGVESALIFPSGYSANDAALTVLAGRPPGCVVFADDLNHASMTAGIQHSGAEKHVFRHNDTDHLEELLAGTEPSVPKIIALESIYAMGSDPAPLERIAELARHHGAFAYL</sequence>
<evidence type="ECO:0000256" key="5">
    <source>
        <dbReference type="ARBA" id="ARBA00047715"/>
    </source>
</evidence>
<protein>
    <recommendedName>
        <fullName evidence="3">8-amino-7-oxononanoate synthase</fullName>
        <ecNumber evidence="3">2.3.1.47</ecNumber>
    </recommendedName>
</protein>
<feature type="non-terminal residue" evidence="8">
    <location>
        <position position="149"/>
    </location>
</feature>
<dbReference type="AlphaFoldDB" id="A0A0P0H7T6"/>
<organism evidence="8">
    <name type="scientific">Streptomyces caeruleatus</name>
    <dbReference type="NCBI Taxonomy" id="661399"/>
    <lineage>
        <taxon>Bacteria</taxon>
        <taxon>Bacillati</taxon>
        <taxon>Actinomycetota</taxon>
        <taxon>Actinomycetes</taxon>
        <taxon>Kitasatosporales</taxon>
        <taxon>Streptomycetaceae</taxon>
        <taxon>Streptomyces</taxon>
    </lineage>
</organism>
<feature type="domain" description="Aminotransferase class I/classII large" evidence="7">
    <location>
        <begin position="4"/>
        <end position="145"/>
    </location>
</feature>
<feature type="non-terminal residue" evidence="8">
    <location>
        <position position="1"/>
    </location>
</feature>
<gene>
    <name evidence="8" type="primary">ALS</name>
</gene>
<name>A0A0P0H7T6_9ACTN</name>